<dbReference type="Gene3D" id="2.40.10.10">
    <property type="entry name" value="Trypsin-like serine proteases"/>
    <property type="match status" value="1"/>
</dbReference>
<dbReference type="GO" id="GO:0006508">
    <property type="term" value="P:proteolysis"/>
    <property type="evidence" value="ECO:0007669"/>
    <property type="project" value="InterPro"/>
</dbReference>
<evidence type="ECO:0000313" key="6">
    <source>
        <dbReference type="EMBL" id="CAD7284694.1"/>
    </source>
</evidence>
<dbReference type="GO" id="GO:0008168">
    <property type="term" value="F:methyltransferase activity"/>
    <property type="evidence" value="ECO:0007669"/>
    <property type="project" value="UniProtKB-KW"/>
</dbReference>
<dbReference type="Gene3D" id="3.40.50.150">
    <property type="entry name" value="Vaccinia Virus protein VP39"/>
    <property type="match status" value="2"/>
</dbReference>
<dbReference type="OrthoDB" id="5565075at2759"/>
<proteinExistence type="predicted"/>
<dbReference type="InterPro" id="IPR001254">
    <property type="entry name" value="Trypsin_dom"/>
</dbReference>
<dbReference type="InterPro" id="IPR029063">
    <property type="entry name" value="SAM-dependent_MTases_sf"/>
</dbReference>
<keyword evidence="2" id="KW-0808">Transferase</keyword>
<evidence type="ECO:0000313" key="7">
    <source>
        <dbReference type="Proteomes" id="UP000678499"/>
    </source>
</evidence>
<dbReference type="GO" id="GO:0004252">
    <property type="term" value="F:serine-type endopeptidase activity"/>
    <property type="evidence" value="ECO:0007669"/>
    <property type="project" value="InterPro"/>
</dbReference>
<dbReference type="SUPFAM" id="SSF50494">
    <property type="entry name" value="Trypsin-like serine proteases"/>
    <property type="match status" value="1"/>
</dbReference>
<dbReference type="PROSITE" id="PS50240">
    <property type="entry name" value="TRYPSIN_DOM"/>
    <property type="match status" value="1"/>
</dbReference>
<dbReference type="SMART" id="SM00020">
    <property type="entry name" value="Tryp_SPc"/>
    <property type="match status" value="1"/>
</dbReference>
<evidence type="ECO:0000256" key="1">
    <source>
        <dbReference type="ARBA" id="ARBA00022603"/>
    </source>
</evidence>
<evidence type="ECO:0000256" key="2">
    <source>
        <dbReference type="ARBA" id="ARBA00022679"/>
    </source>
</evidence>
<dbReference type="Pfam" id="PF00089">
    <property type="entry name" value="Trypsin"/>
    <property type="match status" value="2"/>
</dbReference>
<keyword evidence="1" id="KW-0489">Methyltransferase</keyword>
<dbReference type="EMBL" id="OA891328">
    <property type="protein sequence ID" value="CAD7284694.1"/>
    <property type="molecule type" value="Genomic_DNA"/>
</dbReference>
<dbReference type="AlphaFoldDB" id="A0A7R9C297"/>
<dbReference type="PANTHER" id="PTHR43667">
    <property type="entry name" value="CYCLOPROPANE-FATTY-ACYL-PHOSPHOLIPID SYNTHASE"/>
    <property type="match status" value="1"/>
</dbReference>
<sequence>IKFARALAEKRGLAQDGRVRFVLADYRKPIYKTDEGNSDISTTTKSTSGDESPLTFDRCVSVGFLEHVGYRNLREFFTVVSTSLRPSGIAVVQCITTGRTTPFIAEERWIPKYIFPNGYLPSPSLLCSSSEMLLTVEDMQMLGHDYYRTLKAWHENYSKQKVKEQVKQERGDIFDRMWDYYLLYSAAGFRGRKIHLAQVIKFARALAEKRGLAQDGRVRFVLADYRKPIYKTDEGNSDISTTTKSTSGDESPLTFDRCVSVGFLEHVGYRNLREFFTVVSTSLRPSGIAVVQCITTGRTTPFIAEERWIPKYIFPNGYLPSPSLLCSSSEMLLTVEDMQMLGHDYYRTLKAWHENYSKQKVKEQVKQERGDIFDRMWDYYLLYSAAGFRGRKIHLAQVVYSKHRYGEREIISSWIRSLYNFLNPGARILGGTDVMKKSQANYMVAIVYRPVKVLRKWFGIPICSGSLLSRYYVLTAASCFSFIENADINVMAHTLKPFWKTPGRDNVDVLNKTFYPGYDFKANPVKDDLAVVGIEDRLPYFNQNLNAIALPTTCCAGGTEGCCTNSATADFRNQVLKSVGYGLQQNVTLSGLDFNAAMSLLKPIVTQRLRTLDQKVDLTDTQCGAKITEITGTDFGASAATIFQNMICLTPNPGTGNCPFDYGGPILNTKNEIVGVLTLLVSCTESDKISLGNELSGDHLSWVKSTAKLT</sequence>
<accession>A0A7R9C297</accession>
<dbReference type="GO" id="GO:0006629">
    <property type="term" value="P:lipid metabolic process"/>
    <property type="evidence" value="ECO:0007669"/>
    <property type="project" value="UniProtKB-KW"/>
</dbReference>
<keyword evidence="3" id="KW-0949">S-adenosyl-L-methionine</keyword>
<dbReference type="InterPro" id="IPR043504">
    <property type="entry name" value="Peptidase_S1_PA_chymotrypsin"/>
</dbReference>
<dbReference type="PANTHER" id="PTHR43667:SF1">
    <property type="entry name" value="CYCLOPROPANE-FATTY-ACYL-PHOSPHOLIPID SYNTHASE"/>
    <property type="match status" value="1"/>
</dbReference>
<keyword evidence="4" id="KW-0443">Lipid metabolism</keyword>
<feature type="domain" description="Peptidase S1" evidence="5">
    <location>
        <begin position="428"/>
        <end position="708"/>
    </location>
</feature>
<dbReference type="GO" id="GO:0032259">
    <property type="term" value="P:methylation"/>
    <property type="evidence" value="ECO:0007669"/>
    <property type="project" value="UniProtKB-KW"/>
</dbReference>
<reference evidence="6" key="1">
    <citation type="submission" date="2020-11" db="EMBL/GenBank/DDBJ databases">
        <authorList>
            <person name="Tran Van P."/>
        </authorList>
    </citation>
    <scope>NUCLEOTIDE SEQUENCE</scope>
</reference>
<evidence type="ECO:0000259" key="5">
    <source>
        <dbReference type="PROSITE" id="PS50240"/>
    </source>
</evidence>
<dbReference type="InterPro" id="IPR050723">
    <property type="entry name" value="CFA/CMAS"/>
</dbReference>
<organism evidence="6">
    <name type="scientific">Notodromas monacha</name>
    <dbReference type="NCBI Taxonomy" id="399045"/>
    <lineage>
        <taxon>Eukaryota</taxon>
        <taxon>Metazoa</taxon>
        <taxon>Ecdysozoa</taxon>
        <taxon>Arthropoda</taxon>
        <taxon>Crustacea</taxon>
        <taxon>Oligostraca</taxon>
        <taxon>Ostracoda</taxon>
        <taxon>Podocopa</taxon>
        <taxon>Podocopida</taxon>
        <taxon>Cypridocopina</taxon>
        <taxon>Cypridoidea</taxon>
        <taxon>Cyprididae</taxon>
        <taxon>Notodromas</taxon>
    </lineage>
</organism>
<gene>
    <name evidence="6" type="ORF">NMOB1V02_LOCUS12299</name>
</gene>
<feature type="non-terminal residue" evidence="6">
    <location>
        <position position="1"/>
    </location>
</feature>
<keyword evidence="7" id="KW-1185">Reference proteome</keyword>
<dbReference type="Pfam" id="PF02353">
    <property type="entry name" value="CMAS"/>
    <property type="match status" value="2"/>
</dbReference>
<evidence type="ECO:0000256" key="3">
    <source>
        <dbReference type="ARBA" id="ARBA00022691"/>
    </source>
</evidence>
<protein>
    <recommendedName>
        <fullName evidence="5">Peptidase S1 domain-containing protein</fullName>
    </recommendedName>
</protein>
<dbReference type="EMBL" id="CAJPEX010009291">
    <property type="protein sequence ID" value="CAG0924846.1"/>
    <property type="molecule type" value="Genomic_DNA"/>
</dbReference>
<evidence type="ECO:0000256" key="4">
    <source>
        <dbReference type="ARBA" id="ARBA00023098"/>
    </source>
</evidence>
<name>A0A7R9C297_9CRUS</name>
<dbReference type="Proteomes" id="UP000678499">
    <property type="component" value="Unassembled WGS sequence"/>
</dbReference>
<dbReference type="InterPro" id="IPR009003">
    <property type="entry name" value="Peptidase_S1_PA"/>
</dbReference>
<dbReference type="SUPFAM" id="SSF53335">
    <property type="entry name" value="S-adenosyl-L-methionine-dependent methyltransferases"/>
    <property type="match status" value="2"/>
</dbReference>